<evidence type="ECO:0000313" key="12">
    <source>
        <dbReference type="EMBL" id="XCJ75994.1"/>
    </source>
</evidence>
<evidence type="ECO:0000256" key="3">
    <source>
        <dbReference type="ARBA" id="ARBA00022563"/>
    </source>
</evidence>
<feature type="binding site" evidence="6 8">
    <location>
        <begin position="189"/>
        <end position="191"/>
    </location>
    <ligand>
        <name>NAD(+)</name>
        <dbReference type="ChEBI" id="CHEBI:57540"/>
    </ligand>
</feature>
<feature type="binding site" evidence="6 8">
    <location>
        <position position="275"/>
    </location>
    <ligand>
        <name>NAD(+)</name>
        <dbReference type="ChEBI" id="CHEBI:57540"/>
    </ligand>
</feature>
<keyword evidence="2 6" id="KW-0963">Cytoplasm</keyword>
<dbReference type="InterPro" id="IPR015878">
    <property type="entry name" value="Ado_hCys_hydrolase_NAD-bd"/>
</dbReference>
<dbReference type="InterPro" id="IPR020082">
    <property type="entry name" value="S-Ado-L-homoCys_hydrolase_CS"/>
</dbReference>
<feature type="binding site" evidence="6 7">
    <location>
        <position position="58"/>
    </location>
    <ligand>
        <name>substrate</name>
    </ligand>
</feature>
<feature type="binding site" evidence="8">
    <location>
        <position position="386"/>
    </location>
    <ligand>
        <name>NAD(+)</name>
        <dbReference type="ChEBI" id="CHEBI:57540"/>
    </ligand>
</feature>
<dbReference type="GO" id="GO:0005829">
    <property type="term" value="C:cytosol"/>
    <property type="evidence" value="ECO:0007669"/>
    <property type="project" value="TreeGrafter"/>
</dbReference>
<dbReference type="Gene3D" id="3.40.50.720">
    <property type="entry name" value="NAD(P)-binding Rossmann-like Domain"/>
    <property type="match status" value="1"/>
</dbReference>
<keyword evidence="12" id="KW-0614">Plasmid</keyword>
<dbReference type="GO" id="GO:0071269">
    <property type="term" value="P:L-homocysteine biosynthetic process"/>
    <property type="evidence" value="ECO:0007669"/>
    <property type="project" value="UniProtKB-UniRule"/>
</dbReference>
<feature type="binding site" evidence="6 7">
    <location>
        <position position="188"/>
    </location>
    <ligand>
        <name>substrate</name>
    </ligand>
</feature>
<evidence type="ECO:0000256" key="7">
    <source>
        <dbReference type="PIRSR" id="PIRSR001109-1"/>
    </source>
</evidence>
<evidence type="ECO:0000256" key="4">
    <source>
        <dbReference type="ARBA" id="ARBA00022801"/>
    </source>
</evidence>
<evidence type="ECO:0000256" key="1">
    <source>
        <dbReference type="ARBA" id="ARBA00007122"/>
    </source>
</evidence>
<accession>A0AAU8J6W8</accession>
<dbReference type="InterPro" id="IPR000043">
    <property type="entry name" value="Adenosylhomocysteinase-like"/>
</dbReference>
<sequence>MSAEFTDFKVADLSLAAFGRKEITLAEHEMPGLMAIREEYAEAQPLAGARITGSLHMTIQTAVLIETLVALGADVRWVSCNIYSTQDHAAAAIAAAGIPVFAWKGETLEEYWWCTEQALTWPGHAGPNMILDDGGDATLLVHLGVERKKTGALPEASGEEMTVVRGLLERSTLDWTVIASEIRGVTEETTTGVHRLYEMQREGSLLFPAINVNDAVTKSKFDNKYGCRHSLIDGINRATDVLIGGKTAVVCGYGDVGKGCAESLRGQGARVIVTEIDPICALQAAMDGYQVATLDEVVDQADIFITTTGNKDIIMASDMARMKHQAIVGNIGHFDNEIDMAGLAKIDGIVKDEVKPQVHTWTFPDGKVIIVLSEGRLLNLGNATGHPSFVMSNSFADQTLAQIELFTKQAEYPVGVYTLPKHLDEKVARLHLDALGVKLTTLRPEQASYIGVDVDGPYKPDHYRY</sequence>
<feature type="binding site" evidence="6 7">
    <location>
        <position position="222"/>
    </location>
    <ligand>
        <name>substrate</name>
    </ligand>
</feature>
<comment type="pathway">
    <text evidence="6 9">Amino-acid biosynthesis; L-homocysteine biosynthesis; L-homocysteine from S-adenosyl-L-homocysteine: step 1/1.</text>
</comment>
<dbReference type="SMART" id="SM00997">
    <property type="entry name" value="AdoHcyase_NAD"/>
    <property type="match status" value="1"/>
</dbReference>
<dbReference type="EMBL" id="CP159535">
    <property type="protein sequence ID" value="XCJ75994.1"/>
    <property type="molecule type" value="Genomic_DNA"/>
</dbReference>
<feature type="binding site" evidence="6 7">
    <location>
        <position position="218"/>
    </location>
    <ligand>
        <name>substrate</name>
    </ligand>
</feature>
<dbReference type="NCBIfam" id="TIGR00936">
    <property type="entry name" value="ahcY"/>
    <property type="match status" value="1"/>
</dbReference>
<dbReference type="RefSeq" id="WP_353947404.1">
    <property type="nucleotide sequence ID" value="NZ_CP159535.1"/>
</dbReference>
<comment type="subcellular location">
    <subcellularLocation>
        <location evidence="6">Cytoplasm</location>
    </subcellularLocation>
</comment>
<feature type="binding site" evidence="6 8">
    <location>
        <begin position="331"/>
        <end position="333"/>
    </location>
    <ligand>
        <name>NAD(+)</name>
        <dbReference type="ChEBI" id="CHEBI:57540"/>
    </ligand>
</feature>
<feature type="domain" description="S-adenosyl-L-homocysteine hydrolase NAD binding" evidence="11">
    <location>
        <begin position="223"/>
        <end position="385"/>
    </location>
</feature>
<feature type="binding site" evidence="6 7">
    <location>
        <position position="133"/>
    </location>
    <ligand>
        <name>substrate</name>
    </ligand>
</feature>
<feature type="binding site" evidence="6">
    <location>
        <position position="310"/>
    </location>
    <ligand>
        <name>NAD(+)</name>
        <dbReference type="ChEBI" id="CHEBI:57540"/>
    </ligand>
</feature>
<dbReference type="GO" id="GO:0006730">
    <property type="term" value="P:one-carbon metabolic process"/>
    <property type="evidence" value="ECO:0007669"/>
    <property type="project" value="UniProtKB-UniRule"/>
</dbReference>
<gene>
    <name evidence="6 12" type="primary">ahcY</name>
    <name evidence="12" type="ORF">ABII15_38860</name>
</gene>
<protein>
    <recommendedName>
        <fullName evidence="6">Adenosylhomocysteinase</fullName>
        <ecNumber evidence="6">3.13.2.1</ecNumber>
    </recommendedName>
    <alternativeName>
        <fullName evidence="6">S-adenosyl-L-homocysteine hydrolase</fullName>
        <shortName evidence="6">AdoHcyase</shortName>
    </alternativeName>
</protein>
<organism evidence="12">
    <name type="scientific">Streptomyces tabacisoli</name>
    <dbReference type="NCBI Taxonomy" id="3156398"/>
    <lineage>
        <taxon>Bacteria</taxon>
        <taxon>Bacillati</taxon>
        <taxon>Actinomycetota</taxon>
        <taxon>Actinomycetes</taxon>
        <taxon>Kitasatosporales</taxon>
        <taxon>Streptomycetaceae</taxon>
        <taxon>Streptomyces</taxon>
    </lineage>
</organism>
<comment type="function">
    <text evidence="6">May play a key role in the regulation of the intracellular concentration of adenosylhomocysteine.</text>
</comment>
<dbReference type="Pfam" id="PF05221">
    <property type="entry name" value="AdoHcyase"/>
    <property type="match status" value="1"/>
</dbReference>
<dbReference type="KEGG" id="stac:ABII15_38860"/>
<keyword evidence="4 6" id="KW-0378">Hydrolase</keyword>
<feature type="binding site" evidence="6 8">
    <location>
        <position position="379"/>
    </location>
    <ligand>
        <name>NAD(+)</name>
        <dbReference type="ChEBI" id="CHEBI:57540"/>
    </ligand>
</feature>
<keyword evidence="5 6" id="KW-0520">NAD</keyword>
<dbReference type="CDD" id="cd00401">
    <property type="entry name" value="SAHH"/>
    <property type="match status" value="1"/>
</dbReference>
<proteinExistence type="inferred from homology"/>
<evidence type="ECO:0000256" key="6">
    <source>
        <dbReference type="HAMAP-Rule" id="MF_00563"/>
    </source>
</evidence>
<evidence type="ECO:0000256" key="8">
    <source>
        <dbReference type="PIRSR" id="PIRSR001109-2"/>
    </source>
</evidence>
<dbReference type="PIRSF" id="PIRSF001109">
    <property type="entry name" value="Ad_hcy_hydrolase"/>
    <property type="match status" value="1"/>
</dbReference>
<evidence type="ECO:0000256" key="2">
    <source>
        <dbReference type="ARBA" id="ARBA00022490"/>
    </source>
</evidence>
<dbReference type="InterPro" id="IPR042172">
    <property type="entry name" value="Adenosylhomocyst_ase-like_sf"/>
</dbReference>
<dbReference type="NCBIfam" id="NF004005">
    <property type="entry name" value="PRK05476.2-3"/>
    <property type="match status" value="1"/>
</dbReference>
<evidence type="ECO:0000256" key="5">
    <source>
        <dbReference type="ARBA" id="ARBA00023027"/>
    </source>
</evidence>
<keyword evidence="3 6" id="KW-0554">One-carbon metabolism</keyword>
<dbReference type="PANTHER" id="PTHR23420">
    <property type="entry name" value="ADENOSYLHOMOCYSTEINASE"/>
    <property type="match status" value="1"/>
</dbReference>
<dbReference type="EC" id="3.13.2.1" evidence="6"/>
<dbReference type="AlphaFoldDB" id="A0AAU8J6W8"/>
<evidence type="ECO:0000256" key="9">
    <source>
        <dbReference type="RuleBase" id="RU000548"/>
    </source>
</evidence>
<feature type="binding site" evidence="6">
    <location>
        <begin position="252"/>
        <end position="257"/>
    </location>
    <ligand>
        <name>NAD(+)</name>
        <dbReference type="ChEBI" id="CHEBI:57540"/>
    </ligand>
</feature>
<dbReference type="GO" id="GO:0033353">
    <property type="term" value="P:S-adenosylmethionine cycle"/>
    <property type="evidence" value="ECO:0007669"/>
    <property type="project" value="TreeGrafter"/>
</dbReference>
<evidence type="ECO:0000256" key="10">
    <source>
        <dbReference type="RuleBase" id="RU004166"/>
    </source>
</evidence>
<dbReference type="Pfam" id="PF00670">
    <property type="entry name" value="AdoHcyase_NAD"/>
    <property type="match status" value="1"/>
</dbReference>
<comment type="similarity">
    <text evidence="1 6 10">Belongs to the adenosylhomocysteinase family.</text>
</comment>
<dbReference type="PANTHER" id="PTHR23420:SF0">
    <property type="entry name" value="ADENOSYLHOMOCYSTEINASE"/>
    <property type="match status" value="1"/>
</dbReference>
<name>A0AAU8J6W8_9ACTN</name>
<dbReference type="PROSITE" id="PS00738">
    <property type="entry name" value="ADOHCYASE_1"/>
    <property type="match status" value="1"/>
</dbReference>
<dbReference type="HAMAP" id="MF_00563">
    <property type="entry name" value="AdoHcyase"/>
    <property type="match status" value="1"/>
</dbReference>
<comment type="catalytic activity">
    <reaction evidence="6 9">
        <text>S-adenosyl-L-homocysteine + H2O = L-homocysteine + adenosine</text>
        <dbReference type="Rhea" id="RHEA:21708"/>
        <dbReference type="ChEBI" id="CHEBI:15377"/>
        <dbReference type="ChEBI" id="CHEBI:16335"/>
        <dbReference type="ChEBI" id="CHEBI:57856"/>
        <dbReference type="ChEBI" id="CHEBI:58199"/>
        <dbReference type="EC" id="3.13.2.1"/>
    </reaction>
</comment>
<dbReference type="Gene3D" id="3.40.50.1480">
    <property type="entry name" value="Adenosylhomocysteinase-like"/>
    <property type="match status" value="1"/>
</dbReference>
<dbReference type="GO" id="GO:0004013">
    <property type="term" value="F:adenosylhomocysteinase activity"/>
    <property type="evidence" value="ECO:0007669"/>
    <property type="project" value="UniProtKB-UniRule"/>
</dbReference>
<reference evidence="12" key="1">
    <citation type="submission" date="2024-06" db="EMBL/GenBank/DDBJ databases">
        <title>Streptomyces sp. strain HUAS MG91 genome sequences.</title>
        <authorList>
            <person name="Mo P."/>
        </authorList>
    </citation>
    <scope>NUCLEOTIDE SEQUENCE</scope>
    <source>
        <strain evidence="12">HUAS MG91</strain>
        <plasmid evidence="12">punmamed1</plasmid>
    </source>
</reference>
<dbReference type="FunFam" id="3.40.50.720:FF:000004">
    <property type="entry name" value="Adenosylhomocysteinase"/>
    <property type="match status" value="1"/>
</dbReference>
<dbReference type="SMART" id="SM00996">
    <property type="entry name" value="AdoHcyase"/>
    <property type="match status" value="1"/>
</dbReference>
<feature type="binding site" evidence="6">
    <location>
        <position position="223"/>
    </location>
    <ligand>
        <name>NAD(+)</name>
        <dbReference type="ChEBI" id="CHEBI:57540"/>
    </ligand>
</feature>
<geneLocation type="plasmid" evidence="12">
    <name>punmamed1</name>
</geneLocation>
<dbReference type="SUPFAM" id="SSF51735">
    <property type="entry name" value="NAD(P)-binding Rossmann-fold domains"/>
    <property type="match status" value="1"/>
</dbReference>
<dbReference type="FunFam" id="3.40.50.1480:FF:000006">
    <property type="entry name" value="Adenosylhomocysteinase"/>
    <property type="match status" value="1"/>
</dbReference>
<comment type="cofactor">
    <cofactor evidence="6 8 9">
        <name>NAD(+)</name>
        <dbReference type="ChEBI" id="CHEBI:57540"/>
    </cofactor>
    <text evidence="6 8 9">Binds 1 NAD(+) per subunit.</text>
</comment>
<dbReference type="SUPFAM" id="SSF52283">
    <property type="entry name" value="Formate/glycerate dehydrogenase catalytic domain-like"/>
    <property type="match status" value="1"/>
</dbReference>
<dbReference type="InterPro" id="IPR036291">
    <property type="entry name" value="NAD(P)-bd_dom_sf"/>
</dbReference>
<dbReference type="PROSITE" id="PS00739">
    <property type="entry name" value="ADOHCYASE_2"/>
    <property type="match status" value="1"/>
</dbReference>
<feature type="binding site" evidence="8">
    <location>
        <begin position="254"/>
        <end position="259"/>
    </location>
    <ligand>
        <name>NAD(+)</name>
        <dbReference type="ChEBI" id="CHEBI:57540"/>
    </ligand>
</feature>
<evidence type="ECO:0000259" key="11">
    <source>
        <dbReference type="SMART" id="SM00997"/>
    </source>
</evidence>